<dbReference type="CTD" id="20198272"/>
<dbReference type="AlphaFoldDB" id="T1ENX2"/>
<reference evidence="3" key="1">
    <citation type="submission" date="2012-12" db="EMBL/GenBank/DDBJ databases">
        <authorList>
            <person name="Hellsten U."/>
            <person name="Grimwood J."/>
            <person name="Chapman J.A."/>
            <person name="Shapiro H."/>
            <person name="Aerts A."/>
            <person name="Otillar R.P."/>
            <person name="Terry A.Y."/>
            <person name="Boore J.L."/>
            <person name="Simakov O."/>
            <person name="Marletaz F."/>
            <person name="Cho S.-J."/>
            <person name="Edsinger-Gonzales E."/>
            <person name="Havlak P."/>
            <person name="Kuo D.-H."/>
            <person name="Larsson T."/>
            <person name="Lv J."/>
            <person name="Arendt D."/>
            <person name="Savage R."/>
            <person name="Osoegawa K."/>
            <person name="de Jong P."/>
            <person name="Lindberg D.R."/>
            <person name="Seaver E.C."/>
            <person name="Weisblat D.A."/>
            <person name="Putnam N.H."/>
            <person name="Grigoriev I.V."/>
            <person name="Rokhsar D.S."/>
        </authorList>
    </citation>
    <scope>NUCLEOTIDE SEQUENCE</scope>
</reference>
<evidence type="ECO:0000313" key="1">
    <source>
        <dbReference type="EMBL" id="ESO12765.1"/>
    </source>
</evidence>
<gene>
    <name evidence="2" type="primary">20198272</name>
    <name evidence="1" type="ORF">HELRODRAFT_159347</name>
</gene>
<organism evidence="2 3">
    <name type="scientific">Helobdella robusta</name>
    <name type="common">Californian leech</name>
    <dbReference type="NCBI Taxonomy" id="6412"/>
    <lineage>
        <taxon>Eukaryota</taxon>
        <taxon>Metazoa</taxon>
        <taxon>Spiralia</taxon>
        <taxon>Lophotrochozoa</taxon>
        <taxon>Annelida</taxon>
        <taxon>Clitellata</taxon>
        <taxon>Hirudinea</taxon>
        <taxon>Rhynchobdellida</taxon>
        <taxon>Glossiphoniidae</taxon>
        <taxon>Helobdella</taxon>
    </lineage>
</organism>
<dbReference type="EnsemblMetazoa" id="HelroT159347">
    <property type="protein sequence ID" value="HelroP159347"/>
    <property type="gene ID" value="HelroG159347"/>
</dbReference>
<dbReference type="HOGENOM" id="CLU_2266592_0_0_1"/>
<dbReference type="EMBL" id="KB095811">
    <property type="protein sequence ID" value="ESO12765.1"/>
    <property type="molecule type" value="Genomic_DNA"/>
</dbReference>
<protein>
    <submittedName>
        <fullName evidence="1 2">Uncharacterized protein</fullName>
    </submittedName>
</protein>
<dbReference type="KEGG" id="hro:HELRODRAFT_159347"/>
<dbReference type="GeneID" id="20198272"/>
<evidence type="ECO:0000313" key="3">
    <source>
        <dbReference type="Proteomes" id="UP000015101"/>
    </source>
</evidence>
<reference evidence="2" key="3">
    <citation type="submission" date="2015-06" db="UniProtKB">
        <authorList>
            <consortium name="EnsemblMetazoa"/>
        </authorList>
    </citation>
    <scope>IDENTIFICATION</scope>
</reference>
<dbReference type="InParanoid" id="T1ENX2"/>
<accession>T1ENX2</accession>
<name>T1ENX2_HELRO</name>
<dbReference type="Proteomes" id="UP000015101">
    <property type="component" value="Unassembled WGS sequence"/>
</dbReference>
<evidence type="ECO:0000313" key="2">
    <source>
        <dbReference type="EnsemblMetazoa" id="HelroP159347"/>
    </source>
</evidence>
<proteinExistence type="predicted"/>
<keyword evidence="3" id="KW-1185">Reference proteome</keyword>
<sequence>MHIFQVCFIKLSSSFLSFLDSNMTKKIPAYHMFRLARIHVHIVESSELWKSVIDLLTFDEEVIQPKHVTGTRPFNLLAKMFYIEAAVIRFERKEILDHHVLCV</sequence>
<dbReference type="RefSeq" id="XP_009009485.1">
    <property type="nucleotide sequence ID" value="XM_009011237.1"/>
</dbReference>
<reference evidence="1 3" key="2">
    <citation type="journal article" date="2013" name="Nature">
        <title>Insights into bilaterian evolution from three spiralian genomes.</title>
        <authorList>
            <person name="Simakov O."/>
            <person name="Marletaz F."/>
            <person name="Cho S.J."/>
            <person name="Edsinger-Gonzales E."/>
            <person name="Havlak P."/>
            <person name="Hellsten U."/>
            <person name="Kuo D.H."/>
            <person name="Larsson T."/>
            <person name="Lv J."/>
            <person name="Arendt D."/>
            <person name="Savage R."/>
            <person name="Osoegawa K."/>
            <person name="de Jong P."/>
            <person name="Grimwood J."/>
            <person name="Chapman J.A."/>
            <person name="Shapiro H."/>
            <person name="Aerts A."/>
            <person name="Otillar R.P."/>
            <person name="Terry A.Y."/>
            <person name="Boore J.L."/>
            <person name="Grigoriev I.V."/>
            <person name="Lindberg D.R."/>
            <person name="Seaver E.C."/>
            <person name="Weisblat D.A."/>
            <person name="Putnam N.H."/>
            <person name="Rokhsar D.S."/>
        </authorList>
    </citation>
    <scope>NUCLEOTIDE SEQUENCE</scope>
</reference>
<dbReference type="EMBL" id="AMQM01000230">
    <property type="status" value="NOT_ANNOTATED_CDS"/>
    <property type="molecule type" value="Genomic_DNA"/>
</dbReference>